<name>A0A0G1ZTQ1_9BACT</name>
<organism evidence="2 3">
    <name type="scientific">Candidatus Kaiserbacteria bacterium GW2011_GWA2_52_12</name>
    <dbReference type="NCBI Taxonomy" id="1618671"/>
    <lineage>
        <taxon>Bacteria</taxon>
        <taxon>Candidatus Kaiseribacteriota</taxon>
    </lineage>
</organism>
<comment type="caution">
    <text evidence="2">The sequence shown here is derived from an EMBL/GenBank/DDBJ whole genome shotgun (WGS) entry which is preliminary data.</text>
</comment>
<keyword evidence="1" id="KW-0812">Transmembrane</keyword>
<protein>
    <submittedName>
        <fullName evidence="2">Uncharacterized protein</fullName>
    </submittedName>
</protein>
<proteinExistence type="predicted"/>
<reference evidence="2 3" key="1">
    <citation type="journal article" date="2015" name="Nature">
        <title>rRNA introns, odd ribosomes, and small enigmatic genomes across a large radiation of phyla.</title>
        <authorList>
            <person name="Brown C.T."/>
            <person name="Hug L.A."/>
            <person name="Thomas B.C."/>
            <person name="Sharon I."/>
            <person name="Castelle C.J."/>
            <person name="Singh A."/>
            <person name="Wilkins M.J."/>
            <person name="Williams K.H."/>
            <person name="Banfield J.F."/>
        </authorList>
    </citation>
    <scope>NUCLEOTIDE SEQUENCE [LARGE SCALE GENOMIC DNA]</scope>
</reference>
<dbReference type="EMBL" id="LCQW01000032">
    <property type="protein sequence ID" value="KKW22929.1"/>
    <property type="molecule type" value="Genomic_DNA"/>
</dbReference>
<sequence length="108" mass="11749">MNKYLKISLVSAALSIALGSILYIVTEFFDYGIGFGQRLFEMLPTGFCWSTGELLLSCYYGMMAVDNTAFFIPYYGMILAAIVAVVAGLMAGLQALKSHNKPVVQSSN</sequence>
<evidence type="ECO:0000313" key="2">
    <source>
        <dbReference type="EMBL" id="KKW22929.1"/>
    </source>
</evidence>
<feature type="transmembrane region" description="Helical" evidence="1">
    <location>
        <begin position="72"/>
        <end position="93"/>
    </location>
</feature>
<keyword evidence="1" id="KW-0472">Membrane</keyword>
<evidence type="ECO:0000313" key="3">
    <source>
        <dbReference type="Proteomes" id="UP000034273"/>
    </source>
</evidence>
<evidence type="ECO:0000256" key="1">
    <source>
        <dbReference type="SAM" id="Phobius"/>
    </source>
</evidence>
<feature type="transmembrane region" description="Helical" evidence="1">
    <location>
        <begin position="7"/>
        <end position="25"/>
    </location>
</feature>
<gene>
    <name evidence="2" type="ORF">UY67_C0032G0011</name>
</gene>
<dbReference type="STRING" id="1618671.UY67_C0032G0011"/>
<keyword evidence="1" id="KW-1133">Transmembrane helix</keyword>
<accession>A0A0G1ZTQ1</accession>
<dbReference type="AlphaFoldDB" id="A0A0G1ZTQ1"/>
<dbReference type="Proteomes" id="UP000034273">
    <property type="component" value="Unassembled WGS sequence"/>
</dbReference>